<evidence type="ECO:0008006" key="3">
    <source>
        <dbReference type="Google" id="ProtNLM"/>
    </source>
</evidence>
<proteinExistence type="predicted"/>
<protein>
    <recommendedName>
        <fullName evidence="3">Thioredoxin domain-containing protein</fullName>
    </recommendedName>
</protein>
<dbReference type="Gene3D" id="3.40.30.10">
    <property type="entry name" value="Glutaredoxin"/>
    <property type="match status" value="1"/>
</dbReference>
<evidence type="ECO:0000256" key="1">
    <source>
        <dbReference type="SAM" id="Phobius"/>
    </source>
</evidence>
<feature type="transmembrane region" description="Helical" evidence="1">
    <location>
        <begin position="20"/>
        <end position="40"/>
    </location>
</feature>
<dbReference type="SUPFAM" id="SSF52833">
    <property type="entry name" value="Thioredoxin-like"/>
    <property type="match status" value="1"/>
</dbReference>
<keyword evidence="1" id="KW-1133">Transmembrane helix</keyword>
<keyword evidence="1" id="KW-0472">Membrane</keyword>
<keyword evidence="1" id="KW-0812">Transmembrane</keyword>
<evidence type="ECO:0000313" key="2">
    <source>
        <dbReference type="EMBL" id="MBA4618536.1"/>
    </source>
</evidence>
<reference evidence="2" key="1">
    <citation type="journal article" date="2013" name="J. Plant Res.">
        <title>Effect of fungi and light on seed germination of three Opuntia species from semiarid lands of central Mexico.</title>
        <authorList>
            <person name="Delgado-Sanchez P."/>
            <person name="Jimenez-Bremont J.F."/>
            <person name="Guerrero-Gonzalez Mde L."/>
            <person name="Flores J."/>
        </authorList>
    </citation>
    <scope>NUCLEOTIDE SEQUENCE</scope>
    <source>
        <tissue evidence="2">Cladode</tissue>
    </source>
</reference>
<name>A0A7C8YHG8_OPUST</name>
<dbReference type="AlphaFoldDB" id="A0A7C8YHG8"/>
<organism evidence="2">
    <name type="scientific">Opuntia streptacantha</name>
    <name type="common">Prickly pear cactus</name>
    <name type="synonym">Opuntia cardona</name>
    <dbReference type="NCBI Taxonomy" id="393608"/>
    <lineage>
        <taxon>Eukaryota</taxon>
        <taxon>Viridiplantae</taxon>
        <taxon>Streptophyta</taxon>
        <taxon>Embryophyta</taxon>
        <taxon>Tracheophyta</taxon>
        <taxon>Spermatophyta</taxon>
        <taxon>Magnoliopsida</taxon>
        <taxon>eudicotyledons</taxon>
        <taxon>Gunneridae</taxon>
        <taxon>Pentapetalae</taxon>
        <taxon>Caryophyllales</taxon>
        <taxon>Cactineae</taxon>
        <taxon>Cactaceae</taxon>
        <taxon>Opuntioideae</taxon>
        <taxon>Opuntia</taxon>
    </lineage>
</organism>
<reference evidence="2" key="2">
    <citation type="submission" date="2020-07" db="EMBL/GenBank/DDBJ databases">
        <authorList>
            <person name="Vera ALvarez R."/>
            <person name="Arias-Moreno D.M."/>
            <person name="Jimenez-Jacinto V."/>
            <person name="Jimenez-Bremont J.F."/>
            <person name="Swaminathan K."/>
            <person name="Moose S.P."/>
            <person name="Guerrero-Gonzalez M.L."/>
            <person name="Marino-Ramirez L."/>
            <person name="Landsman D."/>
            <person name="Rodriguez-Kessler M."/>
            <person name="Delgado-Sanchez P."/>
        </authorList>
    </citation>
    <scope>NUCLEOTIDE SEQUENCE</scope>
    <source>
        <tissue evidence="2">Cladode</tissue>
    </source>
</reference>
<dbReference type="EMBL" id="GISG01021156">
    <property type="protein sequence ID" value="MBA4618536.1"/>
    <property type="molecule type" value="Transcribed_RNA"/>
</dbReference>
<sequence>MIRNRLTWLNTMVTEPYYLFHFLIFFSYLPIRISAASILSPQFSHHLLRREIQAFLAYSILAAVKMVRAETWEGFLADTLLFGKVFIFLLALIMDYHLALWYMSAFLGAANALTPLQLETTLTEGDTSKFWLVEFRALCSSTCVQNSRNFPELSITYSNKNLSFGIVNIGLFPNIAEKFGISLRGNVGLPTYILFENNVEVARFPAVDFEAKFSDPDITKKHLSQLFELDRLLIEYVNGK</sequence>
<dbReference type="InterPro" id="IPR036249">
    <property type="entry name" value="Thioredoxin-like_sf"/>
</dbReference>
<accession>A0A7C8YHG8</accession>